<evidence type="ECO:0000256" key="5">
    <source>
        <dbReference type="ARBA" id="ARBA00023159"/>
    </source>
</evidence>
<feature type="domain" description="BZIP" evidence="11">
    <location>
        <begin position="211"/>
        <end position="261"/>
    </location>
</feature>
<proteinExistence type="inferred from homology"/>
<dbReference type="eggNOG" id="KOG0837">
    <property type="taxonomic scope" value="Eukaryota"/>
</dbReference>
<dbReference type="Gene3D" id="3.30.160.60">
    <property type="entry name" value="Classic Zinc Finger"/>
    <property type="match status" value="1"/>
</dbReference>
<evidence type="ECO:0000256" key="1">
    <source>
        <dbReference type="ARBA" id="ARBA00004123"/>
    </source>
</evidence>
<evidence type="ECO:0000256" key="9">
    <source>
        <dbReference type="SAM" id="Coils"/>
    </source>
</evidence>
<dbReference type="InParanoid" id="G0VJK4"/>
<organism evidence="12 13">
    <name type="scientific">Naumovozyma castellii</name>
    <name type="common">Yeast</name>
    <name type="synonym">Saccharomyces castellii</name>
    <dbReference type="NCBI Taxonomy" id="27288"/>
    <lineage>
        <taxon>Eukaryota</taxon>
        <taxon>Fungi</taxon>
        <taxon>Dikarya</taxon>
        <taxon>Ascomycota</taxon>
        <taxon>Saccharomycotina</taxon>
        <taxon>Saccharomycetes</taxon>
        <taxon>Saccharomycetales</taxon>
        <taxon>Saccharomycetaceae</taxon>
        <taxon>Naumovozyma</taxon>
    </lineage>
</organism>
<feature type="region of interest" description="Disordered" evidence="10">
    <location>
        <begin position="158"/>
        <end position="185"/>
    </location>
</feature>
<feature type="compositionally biased region" description="Low complexity" evidence="10">
    <location>
        <begin position="23"/>
        <end position="35"/>
    </location>
</feature>
<comment type="similarity">
    <text evidence="8">Belongs to the bZIP family. GCN4 subfamily.</text>
</comment>
<dbReference type="RefSeq" id="XP_003678030.1">
    <property type="nucleotide sequence ID" value="XM_003677982.1"/>
</dbReference>
<dbReference type="GO" id="GO:0000978">
    <property type="term" value="F:RNA polymerase II cis-regulatory region sequence-specific DNA binding"/>
    <property type="evidence" value="ECO:0007669"/>
    <property type="project" value="EnsemblFungi"/>
</dbReference>
<dbReference type="PROSITE" id="PS50217">
    <property type="entry name" value="BZIP"/>
    <property type="match status" value="1"/>
</dbReference>
<dbReference type="Proteomes" id="UP000001640">
    <property type="component" value="Chromosome 9"/>
</dbReference>
<evidence type="ECO:0000313" key="12">
    <source>
        <dbReference type="EMBL" id="CCC71684.1"/>
    </source>
</evidence>
<comment type="subcellular location">
    <subcellularLocation>
        <location evidence="1">Nucleus</location>
    </subcellularLocation>
</comment>
<dbReference type="GO" id="GO:0005667">
    <property type="term" value="C:transcription regulator complex"/>
    <property type="evidence" value="ECO:0007669"/>
    <property type="project" value="TreeGrafter"/>
</dbReference>
<dbReference type="PANTHER" id="PTHR11462:SF35">
    <property type="entry name" value="TRANSCRIPTION FACTOR JRA"/>
    <property type="match status" value="1"/>
</dbReference>
<dbReference type="GO" id="GO:0045899">
    <property type="term" value="P:positive regulation of RNA polymerase II transcription preinitiation complex assembly"/>
    <property type="evidence" value="ECO:0007669"/>
    <property type="project" value="EnsemblFungi"/>
</dbReference>
<dbReference type="GO" id="GO:0003682">
    <property type="term" value="F:chromatin binding"/>
    <property type="evidence" value="ECO:0007669"/>
    <property type="project" value="EnsemblFungi"/>
</dbReference>
<gene>
    <name evidence="12" type="primary">NCAS0I00160</name>
    <name evidence="12" type="ordered locus">NCAS_0I00160</name>
</gene>
<name>G0VJK4_NAUCA</name>
<keyword evidence="6" id="KW-0804">Transcription</keyword>
<accession>G0VJK4</accession>
<reference key="2">
    <citation type="submission" date="2011-08" db="EMBL/GenBank/DDBJ databases">
        <title>Genome sequence of Naumovozyma castellii.</title>
        <authorList>
            <person name="Gordon J.L."/>
            <person name="Armisen D."/>
            <person name="Proux-Wera E."/>
            <person name="OhEigeartaigh S.S."/>
            <person name="Byrne K.P."/>
            <person name="Wolfe K.H."/>
        </authorList>
    </citation>
    <scope>NUCLEOTIDE SEQUENCE</scope>
    <source>
        <strain>Type strain:CBS 4309</strain>
    </source>
</reference>
<protein>
    <recommendedName>
        <fullName evidence="11">BZIP domain-containing protein</fullName>
    </recommendedName>
</protein>
<dbReference type="PROSITE" id="PS00036">
    <property type="entry name" value="BZIP_BASIC"/>
    <property type="match status" value="1"/>
</dbReference>
<dbReference type="GO" id="GO:0001228">
    <property type="term" value="F:DNA-binding transcription activator activity, RNA polymerase II-specific"/>
    <property type="evidence" value="ECO:0007669"/>
    <property type="project" value="EnsemblFungi"/>
</dbReference>
<dbReference type="OMA" id="PMFEYEN"/>
<dbReference type="GO" id="GO:0001080">
    <property type="term" value="P:nitrogen catabolite activation of transcription from RNA polymerase II promoter"/>
    <property type="evidence" value="ECO:0007669"/>
    <property type="project" value="TreeGrafter"/>
</dbReference>
<dbReference type="GO" id="GO:0042802">
    <property type="term" value="F:identical protein binding"/>
    <property type="evidence" value="ECO:0007669"/>
    <property type="project" value="EnsemblFungi"/>
</dbReference>
<dbReference type="GO" id="GO:0008652">
    <property type="term" value="P:amino acid biosynthetic process"/>
    <property type="evidence" value="ECO:0007669"/>
    <property type="project" value="UniProtKB-KW"/>
</dbReference>
<feature type="coiled-coil region" evidence="9">
    <location>
        <begin position="222"/>
        <end position="263"/>
    </location>
</feature>
<evidence type="ECO:0000313" key="13">
    <source>
        <dbReference type="Proteomes" id="UP000001640"/>
    </source>
</evidence>
<dbReference type="GO" id="GO:0036033">
    <property type="term" value="F:mediator complex binding"/>
    <property type="evidence" value="ECO:0007669"/>
    <property type="project" value="EnsemblFungi"/>
</dbReference>
<dbReference type="OrthoDB" id="5419235at2759"/>
<dbReference type="GO" id="GO:0010688">
    <property type="term" value="P:negative regulation of ribosomal protein gene transcription by RNA polymerase II"/>
    <property type="evidence" value="ECO:0007669"/>
    <property type="project" value="EnsemblFungi"/>
</dbReference>
<evidence type="ECO:0000256" key="7">
    <source>
        <dbReference type="ARBA" id="ARBA00023242"/>
    </source>
</evidence>
<dbReference type="GO" id="GO:0061629">
    <property type="term" value="F:RNA polymerase II-specific DNA-binding transcription factor binding"/>
    <property type="evidence" value="ECO:0007669"/>
    <property type="project" value="EnsemblFungi"/>
</dbReference>
<dbReference type="AlphaFoldDB" id="G0VJK4"/>
<dbReference type="STRING" id="1064592.G0VJK4"/>
<keyword evidence="7" id="KW-0539">Nucleus</keyword>
<keyword evidence="5" id="KW-0010">Activator</keyword>
<evidence type="ECO:0000259" key="11">
    <source>
        <dbReference type="PROSITE" id="PS50217"/>
    </source>
</evidence>
<dbReference type="GO" id="GO:1903833">
    <property type="term" value="P:positive regulation of cellular response to amino acid starvation"/>
    <property type="evidence" value="ECO:0007669"/>
    <property type="project" value="EnsemblFungi"/>
</dbReference>
<evidence type="ECO:0000256" key="2">
    <source>
        <dbReference type="ARBA" id="ARBA00022605"/>
    </source>
</evidence>
<keyword evidence="2" id="KW-0028">Amino-acid biosynthesis</keyword>
<dbReference type="FunFam" id="3.30.160.60:FF:001491">
    <property type="entry name" value="Cross-pathway control protein A"/>
    <property type="match status" value="1"/>
</dbReference>
<feature type="compositionally biased region" description="Low complexity" evidence="10">
    <location>
        <begin position="170"/>
        <end position="184"/>
    </location>
</feature>
<dbReference type="HOGENOM" id="CLU_068501_1_0_1"/>
<reference evidence="12 13" key="1">
    <citation type="journal article" date="2011" name="Proc. Natl. Acad. Sci. U.S.A.">
        <title>Evolutionary erosion of yeast sex chromosomes by mating-type switching accidents.</title>
        <authorList>
            <person name="Gordon J.L."/>
            <person name="Armisen D."/>
            <person name="Proux-Wera E."/>
            <person name="Oheigeartaigh S.S."/>
            <person name="Byrne K.P."/>
            <person name="Wolfe K.H."/>
        </authorList>
    </citation>
    <scope>NUCLEOTIDE SEQUENCE [LARGE SCALE GENOMIC DNA]</scope>
    <source>
        <strain evidence="13">ATCC 76901 / BCRC 22586 / CBS 4309 / NBRC 1992 / NRRL Y-12630</strain>
    </source>
</reference>
<evidence type="ECO:0000256" key="6">
    <source>
        <dbReference type="ARBA" id="ARBA00023163"/>
    </source>
</evidence>
<sequence>MSQYQSLFTPAIAAKQPVSPMETPSISNSTSTTSSSGELIFDKFIKSEEQEDDQFMTIPPLNELDSNVVDAFFSSSTDSTPMFEFESLDESNDPKNWTSLFENDLPIITEDDVSLNDKAIELTHDVAVNDNDVNFMQNQCFLPTPVIEDAKLMINNNHSSGKITKKSNINKKSSFSSPSPSASSKVDHLGVVAYNRKNRSLPLTPVIPESDDPAALKRARNTEAARRSRARKLQRMNQLEEKVEELLSRNTELENEVIRLRSLLNNK</sequence>
<dbReference type="GO" id="GO:0005634">
    <property type="term" value="C:nucleus"/>
    <property type="evidence" value="ECO:0007669"/>
    <property type="project" value="UniProtKB-SubCell"/>
</dbReference>
<evidence type="ECO:0000256" key="4">
    <source>
        <dbReference type="ARBA" id="ARBA00023125"/>
    </source>
</evidence>
<dbReference type="SMART" id="SM00338">
    <property type="entry name" value="BRLZ"/>
    <property type="match status" value="1"/>
</dbReference>
<feature type="region of interest" description="Disordered" evidence="10">
    <location>
        <begin position="15"/>
        <end position="35"/>
    </location>
</feature>
<dbReference type="InterPro" id="IPR046347">
    <property type="entry name" value="bZIP_sf"/>
</dbReference>
<dbReference type="Pfam" id="PF07716">
    <property type="entry name" value="bZIP_2"/>
    <property type="match status" value="1"/>
</dbReference>
<evidence type="ECO:0000256" key="8">
    <source>
        <dbReference type="ARBA" id="ARBA00061302"/>
    </source>
</evidence>
<dbReference type="SUPFAM" id="SSF57959">
    <property type="entry name" value="Leucine zipper domain"/>
    <property type="match status" value="1"/>
</dbReference>
<dbReference type="GO" id="GO:0035556">
    <property type="term" value="P:intracellular signal transduction"/>
    <property type="evidence" value="ECO:0007669"/>
    <property type="project" value="EnsemblFungi"/>
</dbReference>
<evidence type="ECO:0000256" key="3">
    <source>
        <dbReference type="ARBA" id="ARBA00023015"/>
    </source>
</evidence>
<dbReference type="InterPro" id="IPR004827">
    <property type="entry name" value="bZIP"/>
</dbReference>
<keyword evidence="3" id="KW-0805">Transcription regulation</keyword>
<dbReference type="GO" id="GO:0034198">
    <property type="term" value="P:cellular response to amino acid starvation"/>
    <property type="evidence" value="ECO:0007669"/>
    <property type="project" value="EnsemblFungi"/>
</dbReference>
<evidence type="ECO:0000256" key="10">
    <source>
        <dbReference type="SAM" id="MobiDB-lite"/>
    </source>
</evidence>
<dbReference type="CDD" id="cd12193">
    <property type="entry name" value="bZIP_GCN4"/>
    <property type="match status" value="1"/>
</dbReference>
<dbReference type="EMBL" id="HE576760">
    <property type="protein sequence ID" value="CCC71684.1"/>
    <property type="molecule type" value="Genomic_DNA"/>
</dbReference>
<keyword evidence="4" id="KW-0238">DNA-binding</keyword>
<dbReference type="GO" id="GO:1990139">
    <property type="term" value="P:protein localization to nuclear periphery"/>
    <property type="evidence" value="ECO:0007669"/>
    <property type="project" value="EnsemblFungi"/>
</dbReference>
<keyword evidence="9" id="KW-0175">Coiled coil</keyword>
<dbReference type="InterPro" id="IPR050946">
    <property type="entry name" value="AP-1_TF_bZIP"/>
</dbReference>
<dbReference type="CDD" id="cd12192">
    <property type="entry name" value="GCN4_cent"/>
    <property type="match status" value="1"/>
</dbReference>
<dbReference type="FunCoup" id="G0VJK4">
    <property type="interactions" value="4428"/>
</dbReference>
<dbReference type="PANTHER" id="PTHR11462">
    <property type="entry name" value="JUN TRANSCRIPTION FACTOR-RELATED"/>
    <property type="match status" value="1"/>
</dbReference>
<keyword evidence="13" id="KW-1185">Reference proteome</keyword>
<dbReference type="GeneID" id="96905375"/>
<dbReference type="KEGG" id="ncs:NCAS_0I00160"/>